<gene>
    <name evidence="2" type="ORF">F383_04780</name>
    <name evidence="1" type="ORF">F383_37421</name>
</gene>
<evidence type="ECO:0000313" key="3">
    <source>
        <dbReference type="Proteomes" id="UP000032142"/>
    </source>
</evidence>
<reference evidence="1" key="1">
    <citation type="submission" date="2014-09" db="EMBL/GenBank/DDBJ databases">
        <title>G. arboreum L. cv. AKA8401 A2 genome assembly version 1.0.</title>
        <authorList>
            <person name="Mudge J."/>
            <person name="Ramaraj T."/>
            <person name="Lindquist I.E."/>
            <person name="Bharti A.K."/>
            <person name="Sundararajan A."/>
            <person name="Cameron C.T."/>
            <person name="Woodward J.E."/>
            <person name="May G.D."/>
            <person name="Brubaker C."/>
            <person name="Broadhvest J."/>
            <person name="Wilkins T.A."/>
        </authorList>
    </citation>
    <scope>NUCLEOTIDE SEQUENCE</scope>
</reference>
<dbReference type="Proteomes" id="UP000032142">
    <property type="component" value="Unassembled WGS sequence"/>
</dbReference>
<sequence>MFMHVDFNCCVELNVKCINNE</sequence>
<dbReference type="AlphaFoldDB" id="A0A0B0MGF2"/>
<dbReference type="EMBL" id="KN430029">
    <property type="protein sequence ID" value="KHG24767.1"/>
    <property type="molecule type" value="Genomic_DNA"/>
</dbReference>
<dbReference type="EMBL" id="JRRC01023851">
    <property type="protein sequence ID" value="KHF97995.1"/>
    <property type="molecule type" value="Genomic_DNA"/>
</dbReference>
<name>A0A0B0MGF2_GOSAR</name>
<protein>
    <submittedName>
        <fullName evidence="1">Uncharacterized protein</fullName>
    </submittedName>
</protein>
<evidence type="ECO:0000313" key="2">
    <source>
        <dbReference type="EMBL" id="KHG24767.1"/>
    </source>
</evidence>
<proteinExistence type="predicted"/>
<accession>A0A0B0MGF2</accession>
<reference evidence="3" key="2">
    <citation type="submission" date="2014-09" db="EMBL/GenBank/DDBJ databases">
        <authorList>
            <person name="Mudge J."/>
            <person name="Ramaraj T."/>
            <person name="Lindquist I.E."/>
            <person name="Bharti A.K."/>
            <person name="Sundararajan A."/>
            <person name="Cameron C.T."/>
            <person name="Woodward J.E."/>
            <person name="May G.D."/>
            <person name="Brubaker C."/>
            <person name="Broadhvest J."/>
            <person name="Wilkins T.A."/>
        </authorList>
    </citation>
    <scope>NUCLEOTIDE SEQUENCE</scope>
    <source>
        <strain evidence="3">cv. AKA8401</strain>
    </source>
</reference>
<keyword evidence="3" id="KW-1185">Reference proteome</keyword>
<evidence type="ECO:0000313" key="1">
    <source>
        <dbReference type="EMBL" id="KHF97995.1"/>
    </source>
</evidence>
<organism evidence="1 3">
    <name type="scientific">Gossypium arboreum</name>
    <name type="common">Tree cotton</name>
    <name type="synonym">Gossypium nanking</name>
    <dbReference type="NCBI Taxonomy" id="29729"/>
    <lineage>
        <taxon>Eukaryota</taxon>
        <taxon>Viridiplantae</taxon>
        <taxon>Streptophyta</taxon>
        <taxon>Embryophyta</taxon>
        <taxon>Tracheophyta</taxon>
        <taxon>Spermatophyta</taxon>
        <taxon>Magnoliopsida</taxon>
        <taxon>eudicotyledons</taxon>
        <taxon>Gunneridae</taxon>
        <taxon>Pentapetalae</taxon>
        <taxon>rosids</taxon>
        <taxon>malvids</taxon>
        <taxon>Malvales</taxon>
        <taxon>Malvaceae</taxon>
        <taxon>Malvoideae</taxon>
        <taxon>Gossypium</taxon>
    </lineage>
</organism>